<proteinExistence type="predicted"/>
<gene>
    <name evidence="1" type="ORF">N801_03270</name>
</gene>
<dbReference type="EMBL" id="AVPL01000009">
    <property type="protein sequence ID" value="KGN42069.1"/>
    <property type="molecule type" value="Genomic_DNA"/>
</dbReference>
<sequence>MDEPDVIDIVDVTRSRGHRPRMEMQSLTVRELLTDLAASEAALRDGDAGETARAALTREQDRIVGELRRRRRAAKERSRP</sequence>
<evidence type="ECO:0000313" key="2">
    <source>
        <dbReference type="Proteomes" id="UP000030013"/>
    </source>
</evidence>
<comment type="caution">
    <text evidence="1">The sequence shown here is derived from an EMBL/GenBank/DDBJ whole genome shotgun (WGS) entry which is preliminary data.</text>
</comment>
<dbReference type="AlphaFoldDB" id="A0A0A0JZC8"/>
<organism evidence="1 2">
    <name type="scientific">Knoellia aerolata DSM 18566</name>
    <dbReference type="NCBI Taxonomy" id="1385519"/>
    <lineage>
        <taxon>Bacteria</taxon>
        <taxon>Bacillati</taxon>
        <taxon>Actinomycetota</taxon>
        <taxon>Actinomycetes</taxon>
        <taxon>Micrococcales</taxon>
        <taxon>Intrasporangiaceae</taxon>
        <taxon>Knoellia</taxon>
    </lineage>
</organism>
<dbReference type="RefSeq" id="WP_035934700.1">
    <property type="nucleotide sequence ID" value="NZ_AVPL01000009.1"/>
</dbReference>
<accession>A0A0A0JZC8</accession>
<name>A0A0A0JZC8_9MICO</name>
<reference evidence="1 2" key="1">
    <citation type="submission" date="2013-08" db="EMBL/GenBank/DDBJ databases">
        <title>The genome sequence of Knoellia aerolata.</title>
        <authorList>
            <person name="Zhu W."/>
            <person name="Wang G."/>
        </authorList>
    </citation>
    <scope>NUCLEOTIDE SEQUENCE [LARGE SCALE GENOMIC DNA]</scope>
    <source>
        <strain evidence="1 2">DSM 18566</strain>
    </source>
</reference>
<keyword evidence="2" id="KW-1185">Reference proteome</keyword>
<dbReference type="Proteomes" id="UP000030013">
    <property type="component" value="Unassembled WGS sequence"/>
</dbReference>
<protein>
    <submittedName>
        <fullName evidence="1">Uncharacterized protein</fullName>
    </submittedName>
</protein>
<evidence type="ECO:0000313" key="1">
    <source>
        <dbReference type="EMBL" id="KGN42069.1"/>
    </source>
</evidence>